<reference evidence="1" key="1">
    <citation type="journal article" date="2015" name="Nature">
        <title>Complex archaea that bridge the gap between prokaryotes and eukaryotes.</title>
        <authorList>
            <person name="Spang A."/>
            <person name="Saw J.H."/>
            <person name="Jorgensen S.L."/>
            <person name="Zaremba-Niedzwiedzka K."/>
            <person name="Martijn J."/>
            <person name="Lind A.E."/>
            <person name="van Eijk R."/>
            <person name="Schleper C."/>
            <person name="Guy L."/>
            <person name="Ettema T.J."/>
        </authorList>
    </citation>
    <scope>NUCLEOTIDE SEQUENCE</scope>
</reference>
<organism evidence="1">
    <name type="scientific">marine sediment metagenome</name>
    <dbReference type="NCBI Taxonomy" id="412755"/>
    <lineage>
        <taxon>unclassified sequences</taxon>
        <taxon>metagenomes</taxon>
        <taxon>ecological metagenomes</taxon>
    </lineage>
</organism>
<proteinExistence type="predicted"/>
<feature type="non-terminal residue" evidence="1">
    <location>
        <position position="67"/>
    </location>
</feature>
<protein>
    <recommendedName>
        <fullName evidence="2">BrnT family toxin</fullName>
    </recommendedName>
</protein>
<name>A0A0F9CK40_9ZZZZ</name>
<dbReference type="AlphaFoldDB" id="A0A0F9CK40"/>
<dbReference type="Gene3D" id="3.10.450.530">
    <property type="entry name" value="Ribonuclease toxin, BrnT, of type II toxin-antitoxin system"/>
    <property type="match status" value="1"/>
</dbReference>
<dbReference type="InterPro" id="IPR007460">
    <property type="entry name" value="BrnT_toxin"/>
</dbReference>
<sequence>MRTDHRGPFQFEWDEDKNCENIRKHGIDFADVPEVFDFYRATRRDDRRDYGETRWLTVGMLRDVPVL</sequence>
<gene>
    <name evidence="1" type="ORF">LCGC14_2391680</name>
</gene>
<dbReference type="EMBL" id="LAZR01035705">
    <property type="protein sequence ID" value="KKL26797.1"/>
    <property type="molecule type" value="Genomic_DNA"/>
</dbReference>
<dbReference type="Pfam" id="PF04365">
    <property type="entry name" value="BrnT_toxin"/>
    <property type="match status" value="1"/>
</dbReference>
<evidence type="ECO:0008006" key="2">
    <source>
        <dbReference type="Google" id="ProtNLM"/>
    </source>
</evidence>
<accession>A0A0F9CK40</accession>
<evidence type="ECO:0000313" key="1">
    <source>
        <dbReference type="EMBL" id="KKL26797.1"/>
    </source>
</evidence>
<comment type="caution">
    <text evidence="1">The sequence shown here is derived from an EMBL/GenBank/DDBJ whole genome shotgun (WGS) entry which is preliminary data.</text>
</comment>
<dbReference type="InterPro" id="IPR038573">
    <property type="entry name" value="BrnT_sf"/>
</dbReference>